<sequence>MWIWIGLTLGALAVAAASLLRLAFVKRQIRSLTEQLRRYNRHEWAKKMTVGLGDRDVERLAEEINLHTALIEHANAQRRRTEDELRQAVANMSHDLRTPLTSISGYIQLLESDDLTEEQRREAIGIVKNRTARLRALLNDFFVLSVIESTDYELRLESVHLNKLLPELMLGFYDRLSDSKLRPDFRLPEEPLVIVADEPAVRRVVENLLVNAIRHASGVLTVEAARTDRSAVLILSNDAPQLREFDLELLFNRFYMADRSRSSKGAGLGLSIARSLMQKMGGSLTADMDGSRLRMRCEWPLYKTDV</sequence>
<dbReference type="SMART" id="SM00387">
    <property type="entry name" value="HATPase_c"/>
    <property type="match status" value="1"/>
</dbReference>
<dbReference type="Pfam" id="PF02518">
    <property type="entry name" value="HATPase_c"/>
    <property type="match status" value="1"/>
</dbReference>
<evidence type="ECO:0000256" key="3">
    <source>
        <dbReference type="ARBA" id="ARBA00012438"/>
    </source>
</evidence>
<dbReference type="SUPFAM" id="SSF55874">
    <property type="entry name" value="ATPase domain of HSP90 chaperone/DNA topoisomerase II/histidine kinase"/>
    <property type="match status" value="1"/>
</dbReference>
<feature type="coiled-coil region" evidence="10">
    <location>
        <begin position="22"/>
        <end position="91"/>
    </location>
</feature>
<evidence type="ECO:0000256" key="5">
    <source>
        <dbReference type="ARBA" id="ARBA00022679"/>
    </source>
</evidence>
<dbReference type="SMART" id="SM00388">
    <property type="entry name" value="HisKA"/>
    <property type="match status" value="1"/>
</dbReference>
<evidence type="ECO:0000256" key="9">
    <source>
        <dbReference type="ARBA" id="ARBA00023012"/>
    </source>
</evidence>
<evidence type="ECO:0000313" key="12">
    <source>
        <dbReference type="EMBL" id="MBB6676635.1"/>
    </source>
</evidence>
<dbReference type="Proteomes" id="UP000574133">
    <property type="component" value="Unassembled WGS sequence"/>
</dbReference>
<dbReference type="InterPro" id="IPR003594">
    <property type="entry name" value="HATPase_dom"/>
</dbReference>
<dbReference type="GO" id="GO:0004721">
    <property type="term" value="F:phosphoprotein phosphatase activity"/>
    <property type="evidence" value="ECO:0007669"/>
    <property type="project" value="TreeGrafter"/>
</dbReference>
<keyword evidence="13" id="KW-1185">Reference proteome</keyword>
<dbReference type="InterPro" id="IPR005467">
    <property type="entry name" value="His_kinase_dom"/>
</dbReference>
<keyword evidence="8" id="KW-0067">ATP-binding</keyword>
<evidence type="ECO:0000256" key="6">
    <source>
        <dbReference type="ARBA" id="ARBA00022741"/>
    </source>
</evidence>
<name>A0A841T9D4_9BACL</name>
<keyword evidence="9" id="KW-0902">Two-component regulatory system</keyword>
<dbReference type="InterPro" id="IPR036890">
    <property type="entry name" value="HATPase_C_sf"/>
</dbReference>
<dbReference type="Gene3D" id="3.30.565.10">
    <property type="entry name" value="Histidine kinase-like ATPase, C-terminal domain"/>
    <property type="match status" value="1"/>
</dbReference>
<dbReference type="InterPro" id="IPR036097">
    <property type="entry name" value="HisK_dim/P_sf"/>
</dbReference>
<dbReference type="GO" id="GO:0000155">
    <property type="term" value="F:phosphorelay sensor kinase activity"/>
    <property type="evidence" value="ECO:0007669"/>
    <property type="project" value="InterPro"/>
</dbReference>
<gene>
    <name evidence="12" type="ORF">H4Q31_04750</name>
</gene>
<comment type="subcellular location">
    <subcellularLocation>
        <location evidence="2">Membrane</location>
    </subcellularLocation>
</comment>
<dbReference type="PANTHER" id="PTHR45453:SF1">
    <property type="entry name" value="PHOSPHATE REGULON SENSOR PROTEIN PHOR"/>
    <property type="match status" value="1"/>
</dbReference>
<dbReference type="InterPro" id="IPR004358">
    <property type="entry name" value="Sig_transdc_His_kin-like_C"/>
</dbReference>
<evidence type="ECO:0000256" key="2">
    <source>
        <dbReference type="ARBA" id="ARBA00004370"/>
    </source>
</evidence>
<keyword evidence="6" id="KW-0547">Nucleotide-binding</keyword>
<evidence type="ECO:0000256" key="7">
    <source>
        <dbReference type="ARBA" id="ARBA00022777"/>
    </source>
</evidence>
<dbReference type="PROSITE" id="PS50109">
    <property type="entry name" value="HIS_KIN"/>
    <property type="match status" value="1"/>
</dbReference>
<dbReference type="EC" id="2.7.13.3" evidence="3"/>
<evidence type="ECO:0000313" key="13">
    <source>
        <dbReference type="Proteomes" id="UP000574133"/>
    </source>
</evidence>
<protein>
    <recommendedName>
        <fullName evidence="3">histidine kinase</fullName>
        <ecNumber evidence="3">2.7.13.3</ecNumber>
    </recommendedName>
</protein>
<dbReference type="InterPro" id="IPR050351">
    <property type="entry name" value="BphY/WalK/GraS-like"/>
</dbReference>
<keyword evidence="5" id="KW-0808">Transferase</keyword>
<dbReference type="InterPro" id="IPR003661">
    <property type="entry name" value="HisK_dim/P_dom"/>
</dbReference>
<feature type="domain" description="Histidine kinase" evidence="11">
    <location>
        <begin position="91"/>
        <end position="303"/>
    </location>
</feature>
<evidence type="ECO:0000256" key="8">
    <source>
        <dbReference type="ARBA" id="ARBA00022840"/>
    </source>
</evidence>
<dbReference type="RefSeq" id="WP_185177921.1">
    <property type="nucleotide sequence ID" value="NZ_CBCSEP010000016.1"/>
</dbReference>
<dbReference type="GO" id="GO:0005524">
    <property type="term" value="F:ATP binding"/>
    <property type="evidence" value="ECO:0007669"/>
    <property type="project" value="UniProtKB-KW"/>
</dbReference>
<accession>A0A841T9D4</accession>
<dbReference type="PANTHER" id="PTHR45453">
    <property type="entry name" value="PHOSPHATE REGULON SENSOR PROTEIN PHOR"/>
    <property type="match status" value="1"/>
</dbReference>
<reference evidence="12 13" key="1">
    <citation type="submission" date="2020-08" db="EMBL/GenBank/DDBJ databases">
        <title>Cohnella phylogeny.</title>
        <authorList>
            <person name="Dunlap C."/>
        </authorList>
    </citation>
    <scope>NUCLEOTIDE SEQUENCE [LARGE SCALE GENOMIC DNA]</scope>
    <source>
        <strain evidence="12 13">DSM 103658</strain>
    </source>
</reference>
<comment type="catalytic activity">
    <reaction evidence="1">
        <text>ATP + protein L-histidine = ADP + protein N-phospho-L-histidine.</text>
        <dbReference type="EC" id="2.7.13.3"/>
    </reaction>
</comment>
<dbReference type="PRINTS" id="PR00344">
    <property type="entry name" value="BCTRLSENSOR"/>
</dbReference>
<proteinExistence type="predicted"/>
<evidence type="ECO:0000256" key="10">
    <source>
        <dbReference type="SAM" id="Coils"/>
    </source>
</evidence>
<keyword evidence="4" id="KW-0597">Phosphoprotein</keyword>
<evidence type="ECO:0000259" key="11">
    <source>
        <dbReference type="PROSITE" id="PS50109"/>
    </source>
</evidence>
<dbReference type="SUPFAM" id="SSF47384">
    <property type="entry name" value="Homodimeric domain of signal transducing histidine kinase"/>
    <property type="match status" value="1"/>
</dbReference>
<evidence type="ECO:0000256" key="4">
    <source>
        <dbReference type="ARBA" id="ARBA00022553"/>
    </source>
</evidence>
<keyword evidence="7 12" id="KW-0418">Kinase</keyword>
<organism evidence="12 13">
    <name type="scientific">Cohnella lubricantis</name>
    <dbReference type="NCBI Taxonomy" id="2163172"/>
    <lineage>
        <taxon>Bacteria</taxon>
        <taxon>Bacillati</taxon>
        <taxon>Bacillota</taxon>
        <taxon>Bacilli</taxon>
        <taxon>Bacillales</taxon>
        <taxon>Paenibacillaceae</taxon>
        <taxon>Cohnella</taxon>
    </lineage>
</organism>
<comment type="caution">
    <text evidence="12">The sequence shown here is derived from an EMBL/GenBank/DDBJ whole genome shotgun (WGS) entry which is preliminary data.</text>
</comment>
<dbReference type="Gene3D" id="1.10.287.130">
    <property type="match status" value="1"/>
</dbReference>
<dbReference type="GO" id="GO:0016036">
    <property type="term" value="P:cellular response to phosphate starvation"/>
    <property type="evidence" value="ECO:0007669"/>
    <property type="project" value="TreeGrafter"/>
</dbReference>
<dbReference type="AlphaFoldDB" id="A0A841T9D4"/>
<dbReference type="CDD" id="cd00082">
    <property type="entry name" value="HisKA"/>
    <property type="match status" value="1"/>
</dbReference>
<dbReference type="Pfam" id="PF00512">
    <property type="entry name" value="HisKA"/>
    <property type="match status" value="1"/>
</dbReference>
<keyword evidence="10" id="KW-0175">Coiled coil</keyword>
<dbReference type="EMBL" id="JACJVN010000019">
    <property type="protein sequence ID" value="MBB6676635.1"/>
    <property type="molecule type" value="Genomic_DNA"/>
</dbReference>
<dbReference type="CDD" id="cd00075">
    <property type="entry name" value="HATPase"/>
    <property type="match status" value="1"/>
</dbReference>
<evidence type="ECO:0000256" key="1">
    <source>
        <dbReference type="ARBA" id="ARBA00000085"/>
    </source>
</evidence>
<dbReference type="GO" id="GO:0005886">
    <property type="term" value="C:plasma membrane"/>
    <property type="evidence" value="ECO:0007669"/>
    <property type="project" value="TreeGrafter"/>
</dbReference>